<feature type="non-terminal residue" evidence="7">
    <location>
        <position position="699"/>
    </location>
</feature>
<organism evidence="7 8">
    <name type="scientific">Batillaria attramentaria</name>
    <dbReference type="NCBI Taxonomy" id="370345"/>
    <lineage>
        <taxon>Eukaryota</taxon>
        <taxon>Metazoa</taxon>
        <taxon>Spiralia</taxon>
        <taxon>Lophotrochozoa</taxon>
        <taxon>Mollusca</taxon>
        <taxon>Gastropoda</taxon>
        <taxon>Caenogastropoda</taxon>
        <taxon>Sorbeoconcha</taxon>
        <taxon>Cerithioidea</taxon>
        <taxon>Batillariidae</taxon>
        <taxon>Batillaria</taxon>
    </lineage>
</organism>
<dbReference type="SMART" id="SM00032">
    <property type="entry name" value="CCP"/>
    <property type="match status" value="3"/>
</dbReference>
<feature type="transmembrane region" description="Helical" evidence="5">
    <location>
        <begin position="674"/>
        <end position="698"/>
    </location>
</feature>
<keyword evidence="4" id="KW-0768">Sushi</keyword>
<dbReference type="InterPro" id="IPR051277">
    <property type="entry name" value="SEZ6_CSMD_C4BPB_Regulators"/>
</dbReference>
<keyword evidence="5" id="KW-0812">Transmembrane</keyword>
<dbReference type="Gene3D" id="2.10.70.10">
    <property type="entry name" value="Complement Module, domain 1"/>
    <property type="match status" value="3"/>
</dbReference>
<comment type="caution">
    <text evidence="4">Lacks conserved residue(s) required for the propagation of feature annotation.</text>
</comment>
<feature type="domain" description="Sushi" evidence="6">
    <location>
        <begin position="67"/>
        <end position="126"/>
    </location>
</feature>
<feature type="disulfide bond" evidence="4">
    <location>
        <begin position="97"/>
        <end position="124"/>
    </location>
</feature>
<gene>
    <name evidence="7" type="ORF">BaRGS_00006972</name>
</gene>
<protein>
    <recommendedName>
        <fullName evidence="6">Sushi domain-containing protein</fullName>
    </recommendedName>
</protein>
<comment type="caution">
    <text evidence="7">The sequence shown here is derived from an EMBL/GenBank/DDBJ whole genome shotgun (WGS) entry which is preliminary data.</text>
</comment>
<evidence type="ECO:0000256" key="1">
    <source>
        <dbReference type="ARBA" id="ARBA00022729"/>
    </source>
</evidence>
<feature type="domain" description="Sushi" evidence="6">
    <location>
        <begin position="127"/>
        <end position="188"/>
    </location>
</feature>
<dbReference type="PROSITE" id="PS50923">
    <property type="entry name" value="SUSHI"/>
    <property type="match status" value="3"/>
</dbReference>
<dbReference type="PANTHER" id="PTHR45656:SF4">
    <property type="entry name" value="PROTEIN CBR-CLEC-78"/>
    <property type="match status" value="1"/>
</dbReference>
<evidence type="ECO:0000256" key="3">
    <source>
        <dbReference type="ARBA" id="ARBA00023157"/>
    </source>
</evidence>
<dbReference type="Pfam" id="PF00084">
    <property type="entry name" value="Sushi"/>
    <property type="match status" value="3"/>
</dbReference>
<keyword evidence="1" id="KW-0732">Signal</keyword>
<sequence length="699" mass="76476">MPAVVRCYLPSTFENGNRRCSGADADDVWGSTCIHSCDYGYELRGSSSVTCESDRTWSNSLPSCERRSCYPWTNPFSNGRMSCTNSNKYASVCSFSCNPGYRLVGSSRNTCNGNRQWSSVWPRCDVVRCYLPSTFENGNRRCSGADADDVWGSTCIHSCDYGYELRGSSSATCESDRTWSNSLPSCELSQAPVLEACRVSVTDSWGNDKESTIVGNKTSCDSQQDEAVSTVPAKVYFILKADLNLSVGSPLPQYVSASSVGIVAAKTSLEKKNLRRYVTTVKEVQLNGPPYCQRSISSTNPVLKGSLHVCEGTITVPGLSLRDGESLCATMEASAGGFYNLQDEANSYRGTQTFRNVRNSKRVCFLYDPAKPVHCSQTSSWCNRSSDSILQLSTRLTRTQNISVNIQGWLDPVPTGGSSTSVSGIKKYRLEVHGVDTNGMTLSVQRDARHNTIEWESTASGIFNRTVILPEEDATRLYAVILEVHDKAGNVAYARRLVLYDNTSTVLINSSASLQVGSADPRFRTKRQVVRNDAHFCLNWAGRFYNSELYQNNFLLPVTPDTGRQIHGDYDQQSGPLPVTGTDNVRGIVRFEIALDLDGSPEPTFQEVPDVHAEGACLSKPLNHSEAYRVWIRATDLMGNYKDDNVRLKVDLDGNVVLTTSETRAADDNGSKPMGLTIGGALGATALVSAIAVIVIIII</sequence>
<dbReference type="SUPFAM" id="SSF57535">
    <property type="entry name" value="Complement control module/SCR domain"/>
    <property type="match status" value="3"/>
</dbReference>
<accession>A0ABD0LRT4</accession>
<dbReference type="Proteomes" id="UP001519460">
    <property type="component" value="Unassembled WGS sequence"/>
</dbReference>
<keyword evidence="3 4" id="KW-1015">Disulfide bond</keyword>
<dbReference type="InterPro" id="IPR000436">
    <property type="entry name" value="Sushi_SCR_CCP_dom"/>
</dbReference>
<name>A0ABD0LRT4_9CAEN</name>
<keyword evidence="2" id="KW-0677">Repeat</keyword>
<evidence type="ECO:0000256" key="2">
    <source>
        <dbReference type="ARBA" id="ARBA00022737"/>
    </source>
</evidence>
<keyword evidence="8" id="KW-1185">Reference proteome</keyword>
<evidence type="ECO:0000256" key="5">
    <source>
        <dbReference type="SAM" id="Phobius"/>
    </source>
</evidence>
<feature type="disulfide bond" evidence="4">
    <location>
        <begin position="37"/>
        <end position="64"/>
    </location>
</feature>
<evidence type="ECO:0000256" key="4">
    <source>
        <dbReference type="PROSITE-ProRule" id="PRU00302"/>
    </source>
</evidence>
<dbReference type="AlphaFoldDB" id="A0ABD0LRT4"/>
<evidence type="ECO:0000259" key="6">
    <source>
        <dbReference type="PROSITE" id="PS50923"/>
    </source>
</evidence>
<reference evidence="7 8" key="1">
    <citation type="journal article" date="2023" name="Sci. Data">
        <title>Genome assembly of the Korean intertidal mud-creeper Batillaria attramentaria.</title>
        <authorList>
            <person name="Patra A.K."/>
            <person name="Ho P.T."/>
            <person name="Jun S."/>
            <person name="Lee S.J."/>
            <person name="Kim Y."/>
            <person name="Won Y.J."/>
        </authorList>
    </citation>
    <scope>NUCLEOTIDE SEQUENCE [LARGE SCALE GENOMIC DNA]</scope>
    <source>
        <strain evidence="7">Wonlab-2016</strain>
    </source>
</reference>
<dbReference type="InterPro" id="IPR035976">
    <property type="entry name" value="Sushi/SCR/CCP_sf"/>
</dbReference>
<dbReference type="CDD" id="cd00033">
    <property type="entry name" value="CCP"/>
    <property type="match status" value="3"/>
</dbReference>
<feature type="domain" description="Sushi" evidence="6">
    <location>
        <begin position="5"/>
        <end position="66"/>
    </location>
</feature>
<keyword evidence="5" id="KW-1133">Transmembrane helix</keyword>
<evidence type="ECO:0000313" key="7">
    <source>
        <dbReference type="EMBL" id="KAK7501886.1"/>
    </source>
</evidence>
<proteinExistence type="predicted"/>
<feature type="disulfide bond" evidence="4">
    <location>
        <begin position="159"/>
        <end position="186"/>
    </location>
</feature>
<keyword evidence="5" id="KW-0472">Membrane</keyword>
<evidence type="ECO:0000313" key="8">
    <source>
        <dbReference type="Proteomes" id="UP001519460"/>
    </source>
</evidence>
<dbReference type="EMBL" id="JACVVK020000029">
    <property type="protein sequence ID" value="KAK7501886.1"/>
    <property type="molecule type" value="Genomic_DNA"/>
</dbReference>
<dbReference type="PANTHER" id="PTHR45656">
    <property type="entry name" value="PROTEIN CBR-CLEC-78"/>
    <property type="match status" value="1"/>
</dbReference>